<dbReference type="InterPro" id="IPR006433">
    <property type="entry name" value="Prohead_protease"/>
</dbReference>
<evidence type="ECO:0000256" key="3">
    <source>
        <dbReference type="ARBA" id="ARBA00022801"/>
    </source>
</evidence>
<name>A0A7W6G721_9SPHN</name>
<evidence type="ECO:0000256" key="1">
    <source>
        <dbReference type="ARBA" id="ARBA00022612"/>
    </source>
</evidence>
<evidence type="ECO:0000259" key="4">
    <source>
        <dbReference type="Pfam" id="PF04586"/>
    </source>
</evidence>
<dbReference type="GO" id="GO:0008233">
    <property type="term" value="F:peptidase activity"/>
    <property type="evidence" value="ECO:0007669"/>
    <property type="project" value="UniProtKB-KW"/>
</dbReference>
<keyword evidence="6" id="KW-1185">Reference proteome</keyword>
<dbReference type="NCBIfam" id="TIGR01543">
    <property type="entry name" value="proheadase_HK97"/>
    <property type="match status" value="1"/>
</dbReference>
<gene>
    <name evidence="5" type="ORF">GGR38_003357</name>
</gene>
<dbReference type="Proteomes" id="UP000548867">
    <property type="component" value="Unassembled WGS sequence"/>
</dbReference>
<comment type="caution">
    <text evidence="5">The sequence shown here is derived from an EMBL/GenBank/DDBJ whole genome shotgun (WGS) entry which is preliminary data.</text>
</comment>
<feature type="domain" description="Prohead serine protease" evidence="4">
    <location>
        <begin position="7"/>
        <end position="141"/>
    </location>
</feature>
<dbReference type="RefSeq" id="WP_183627274.1">
    <property type="nucleotide sequence ID" value="NZ_JACIDX010000013.1"/>
</dbReference>
<keyword evidence="1" id="KW-1188">Viral release from host cell</keyword>
<reference evidence="5 6" key="1">
    <citation type="submission" date="2020-08" db="EMBL/GenBank/DDBJ databases">
        <title>Genomic Encyclopedia of Type Strains, Phase IV (KMG-IV): sequencing the most valuable type-strain genomes for metagenomic binning, comparative biology and taxonomic classification.</title>
        <authorList>
            <person name="Goeker M."/>
        </authorList>
    </citation>
    <scope>NUCLEOTIDE SEQUENCE [LARGE SCALE GENOMIC DNA]</scope>
    <source>
        <strain evidence="5 6">DSM 27057</strain>
    </source>
</reference>
<evidence type="ECO:0000313" key="6">
    <source>
        <dbReference type="Proteomes" id="UP000548867"/>
    </source>
</evidence>
<protein>
    <recommendedName>
        <fullName evidence="4">Prohead serine protease domain-containing protein</fullName>
    </recommendedName>
</protein>
<sequence>MTAEPEDSLRFAGYAALFDKRDAGRDTIRPGAFARTLAERDARRQGPLPLFWQHNPDQQIGWIENAAEDERGLRVIARIDNPAGGAASALKTGKVTGLSFGYRARAFDRDAQGRELRDIDLFEVSLVSHPMQHDARVHMIASPSAA</sequence>
<dbReference type="Pfam" id="PF04586">
    <property type="entry name" value="Peptidase_S78"/>
    <property type="match status" value="1"/>
</dbReference>
<accession>A0A7W6G721</accession>
<dbReference type="AlphaFoldDB" id="A0A7W6G721"/>
<evidence type="ECO:0000313" key="5">
    <source>
        <dbReference type="EMBL" id="MBB3956394.1"/>
    </source>
</evidence>
<dbReference type="GO" id="GO:0006508">
    <property type="term" value="P:proteolysis"/>
    <property type="evidence" value="ECO:0007669"/>
    <property type="project" value="UniProtKB-KW"/>
</dbReference>
<keyword evidence="2" id="KW-0645">Protease</keyword>
<dbReference type="InterPro" id="IPR054613">
    <property type="entry name" value="Peptidase_S78_dom"/>
</dbReference>
<dbReference type="SUPFAM" id="SSF50789">
    <property type="entry name" value="Herpes virus serine proteinase, assemblin"/>
    <property type="match status" value="1"/>
</dbReference>
<keyword evidence="3" id="KW-0378">Hydrolase</keyword>
<dbReference type="EMBL" id="JACIDX010000013">
    <property type="protein sequence ID" value="MBB3956394.1"/>
    <property type="molecule type" value="Genomic_DNA"/>
</dbReference>
<organism evidence="5 6">
    <name type="scientific">Novosphingobium sediminicola</name>
    <dbReference type="NCBI Taxonomy" id="563162"/>
    <lineage>
        <taxon>Bacteria</taxon>
        <taxon>Pseudomonadati</taxon>
        <taxon>Pseudomonadota</taxon>
        <taxon>Alphaproteobacteria</taxon>
        <taxon>Sphingomonadales</taxon>
        <taxon>Sphingomonadaceae</taxon>
        <taxon>Novosphingobium</taxon>
    </lineage>
</organism>
<evidence type="ECO:0000256" key="2">
    <source>
        <dbReference type="ARBA" id="ARBA00022670"/>
    </source>
</evidence>
<proteinExistence type="predicted"/>